<comment type="caution">
    <text evidence="1">The sequence shown here is derived from an EMBL/GenBank/DDBJ whole genome shotgun (WGS) entry which is preliminary data.</text>
</comment>
<name>A0ABV5WL11_9BACI</name>
<keyword evidence="2" id="KW-1185">Reference proteome</keyword>
<sequence>MKLLDEILSYNENFVENREYEKFQTDKFPYKRLVILSCKDTRLVELL</sequence>
<dbReference type="EMBL" id="JBHMAF010000177">
    <property type="protein sequence ID" value="MFB9760913.1"/>
    <property type="molecule type" value="Genomic_DNA"/>
</dbReference>
<evidence type="ECO:0000313" key="1">
    <source>
        <dbReference type="EMBL" id="MFB9760913.1"/>
    </source>
</evidence>
<proteinExistence type="predicted"/>
<feature type="non-terminal residue" evidence="1">
    <location>
        <position position="47"/>
    </location>
</feature>
<gene>
    <name evidence="1" type="ORF">ACFFMS_21810</name>
</gene>
<evidence type="ECO:0000313" key="2">
    <source>
        <dbReference type="Proteomes" id="UP001589609"/>
    </source>
</evidence>
<protein>
    <submittedName>
        <fullName evidence="1">Carbonic anhydrase</fullName>
    </submittedName>
</protein>
<reference evidence="1 2" key="1">
    <citation type="submission" date="2024-09" db="EMBL/GenBank/DDBJ databases">
        <authorList>
            <person name="Sun Q."/>
            <person name="Mori K."/>
        </authorList>
    </citation>
    <scope>NUCLEOTIDE SEQUENCE [LARGE SCALE GENOMIC DNA]</scope>
    <source>
        <strain evidence="1 2">JCM 11201</strain>
    </source>
</reference>
<dbReference type="Proteomes" id="UP001589609">
    <property type="component" value="Unassembled WGS sequence"/>
</dbReference>
<dbReference type="SUPFAM" id="SSF53056">
    <property type="entry name" value="beta-carbonic anhydrase, cab"/>
    <property type="match status" value="1"/>
</dbReference>
<dbReference type="InterPro" id="IPR036874">
    <property type="entry name" value="Carbonic_anhydrase_sf"/>
</dbReference>
<organism evidence="1 2">
    <name type="scientific">Ectobacillus funiculus</name>
    <dbReference type="NCBI Taxonomy" id="137993"/>
    <lineage>
        <taxon>Bacteria</taxon>
        <taxon>Bacillati</taxon>
        <taxon>Bacillota</taxon>
        <taxon>Bacilli</taxon>
        <taxon>Bacillales</taxon>
        <taxon>Bacillaceae</taxon>
        <taxon>Ectobacillus</taxon>
    </lineage>
</organism>
<accession>A0ABV5WL11</accession>